<name>A0AA37RU37_9GAMM</name>
<dbReference type="SFLD" id="SFLDS00019">
    <property type="entry name" value="Glutathione_Transferase_(cytos"/>
    <property type="match status" value="1"/>
</dbReference>
<accession>A0AA37RU37</accession>
<keyword evidence="4" id="KW-0413">Isomerase</keyword>
<evidence type="ECO:0000259" key="2">
    <source>
        <dbReference type="PROSITE" id="PS50404"/>
    </source>
</evidence>
<dbReference type="Gene3D" id="1.20.1050.10">
    <property type="match status" value="1"/>
</dbReference>
<dbReference type="Proteomes" id="UP001161422">
    <property type="component" value="Unassembled WGS sequence"/>
</dbReference>
<dbReference type="InterPro" id="IPR005955">
    <property type="entry name" value="GST_Zeta"/>
</dbReference>
<dbReference type="CDD" id="cd03042">
    <property type="entry name" value="GST_N_Zeta"/>
    <property type="match status" value="1"/>
</dbReference>
<dbReference type="InterPro" id="IPR036282">
    <property type="entry name" value="Glutathione-S-Trfase_C_sf"/>
</dbReference>
<evidence type="ECO:0000313" key="4">
    <source>
        <dbReference type="EMBL" id="GLP94829.1"/>
    </source>
</evidence>
<reference evidence="4" key="2">
    <citation type="submission" date="2023-01" db="EMBL/GenBank/DDBJ databases">
        <title>Draft genome sequence of Paraferrimonas sedimenticola strain NBRC 101628.</title>
        <authorList>
            <person name="Sun Q."/>
            <person name="Mori K."/>
        </authorList>
    </citation>
    <scope>NUCLEOTIDE SEQUENCE</scope>
    <source>
        <strain evidence="4">NBRC 101628</strain>
    </source>
</reference>
<dbReference type="InterPro" id="IPR034333">
    <property type="entry name" value="GST_Zeta_N"/>
</dbReference>
<protein>
    <submittedName>
        <fullName evidence="4">Maleylacetoacetate isomerase</fullName>
    </submittedName>
</protein>
<proteinExistence type="inferred from homology"/>
<dbReference type="GO" id="GO:0005737">
    <property type="term" value="C:cytoplasm"/>
    <property type="evidence" value="ECO:0007669"/>
    <property type="project" value="InterPro"/>
</dbReference>
<dbReference type="GO" id="GO:0016034">
    <property type="term" value="F:maleylacetoacetate isomerase activity"/>
    <property type="evidence" value="ECO:0007669"/>
    <property type="project" value="TreeGrafter"/>
</dbReference>
<dbReference type="GO" id="GO:0006559">
    <property type="term" value="P:L-phenylalanine catabolic process"/>
    <property type="evidence" value="ECO:0007669"/>
    <property type="project" value="TreeGrafter"/>
</dbReference>
<dbReference type="PROSITE" id="PS50405">
    <property type="entry name" value="GST_CTER"/>
    <property type="match status" value="1"/>
</dbReference>
<feature type="domain" description="GST C-terminal" evidence="3">
    <location>
        <begin position="89"/>
        <end position="214"/>
    </location>
</feature>
<organism evidence="4 5">
    <name type="scientific">Paraferrimonas sedimenticola</name>
    <dbReference type="NCBI Taxonomy" id="375674"/>
    <lineage>
        <taxon>Bacteria</taxon>
        <taxon>Pseudomonadati</taxon>
        <taxon>Pseudomonadota</taxon>
        <taxon>Gammaproteobacteria</taxon>
        <taxon>Alteromonadales</taxon>
        <taxon>Ferrimonadaceae</taxon>
        <taxon>Paraferrimonas</taxon>
    </lineage>
</organism>
<evidence type="ECO:0000313" key="5">
    <source>
        <dbReference type="Proteomes" id="UP001161422"/>
    </source>
</evidence>
<dbReference type="InterPro" id="IPR004045">
    <property type="entry name" value="Glutathione_S-Trfase_N"/>
</dbReference>
<comment type="similarity">
    <text evidence="1">Belongs to the GST superfamily. Zeta family.</text>
</comment>
<dbReference type="InterPro" id="IPR010987">
    <property type="entry name" value="Glutathione-S-Trfase_C-like"/>
</dbReference>
<dbReference type="RefSeq" id="WP_095506196.1">
    <property type="nucleotide sequence ID" value="NZ_BSNC01000001.1"/>
</dbReference>
<keyword evidence="5" id="KW-1185">Reference proteome</keyword>
<dbReference type="PANTHER" id="PTHR42673">
    <property type="entry name" value="MALEYLACETOACETATE ISOMERASE"/>
    <property type="match status" value="1"/>
</dbReference>
<dbReference type="PROSITE" id="PS50404">
    <property type="entry name" value="GST_NTER"/>
    <property type="match status" value="1"/>
</dbReference>
<dbReference type="InterPro" id="IPR040079">
    <property type="entry name" value="Glutathione_S-Trfase"/>
</dbReference>
<dbReference type="Pfam" id="PF13417">
    <property type="entry name" value="GST_N_3"/>
    <property type="match status" value="1"/>
</dbReference>
<dbReference type="Gene3D" id="3.40.30.10">
    <property type="entry name" value="Glutaredoxin"/>
    <property type="match status" value="1"/>
</dbReference>
<dbReference type="SUPFAM" id="SSF52833">
    <property type="entry name" value="Thioredoxin-like"/>
    <property type="match status" value="1"/>
</dbReference>
<dbReference type="NCBIfam" id="TIGR01262">
    <property type="entry name" value="maiA"/>
    <property type="match status" value="1"/>
</dbReference>
<comment type="caution">
    <text evidence="4">The sequence shown here is derived from an EMBL/GenBank/DDBJ whole genome shotgun (WGS) entry which is preliminary data.</text>
</comment>
<evidence type="ECO:0000256" key="1">
    <source>
        <dbReference type="ARBA" id="ARBA00010007"/>
    </source>
</evidence>
<dbReference type="SFLD" id="SFLDG00358">
    <property type="entry name" value="Main_(cytGST)"/>
    <property type="match status" value="1"/>
</dbReference>
<dbReference type="CDD" id="cd03191">
    <property type="entry name" value="GST_C_Zeta"/>
    <property type="match status" value="1"/>
</dbReference>
<dbReference type="InterPro" id="IPR036249">
    <property type="entry name" value="Thioredoxin-like_sf"/>
</dbReference>
<dbReference type="Pfam" id="PF13410">
    <property type="entry name" value="GST_C_2"/>
    <property type="match status" value="1"/>
</dbReference>
<dbReference type="InterPro" id="IPR034330">
    <property type="entry name" value="GST_Zeta_C"/>
</dbReference>
<dbReference type="GO" id="GO:0004364">
    <property type="term" value="F:glutathione transferase activity"/>
    <property type="evidence" value="ECO:0007669"/>
    <property type="project" value="TreeGrafter"/>
</dbReference>
<dbReference type="EMBL" id="BSNC01000001">
    <property type="protein sequence ID" value="GLP94829.1"/>
    <property type="molecule type" value="Genomic_DNA"/>
</dbReference>
<evidence type="ECO:0000259" key="3">
    <source>
        <dbReference type="PROSITE" id="PS50405"/>
    </source>
</evidence>
<feature type="domain" description="GST N-terminal" evidence="2">
    <location>
        <begin position="1"/>
        <end position="84"/>
    </location>
</feature>
<dbReference type="SUPFAM" id="SSF47616">
    <property type="entry name" value="GST C-terminal domain-like"/>
    <property type="match status" value="1"/>
</dbReference>
<dbReference type="PANTHER" id="PTHR42673:SF21">
    <property type="entry name" value="GLUTATHIONE S-TRANSFERASE YFCF"/>
    <property type="match status" value="1"/>
</dbReference>
<reference evidence="4" key="1">
    <citation type="journal article" date="2014" name="Int. J. Syst. Evol. Microbiol.">
        <title>Complete genome sequence of Corynebacterium casei LMG S-19264T (=DSM 44701T), isolated from a smear-ripened cheese.</title>
        <authorList>
            <consortium name="US DOE Joint Genome Institute (JGI-PGF)"/>
            <person name="Walter F."/>
            <person name="Albersmeier A."/>
            <person name="Kalinowski J."/>
            <person name="Ruckert C."/>
        </authorList>
    </citation>
    <scope>NUCLEOTIDE SEQUENCE</scope>
    <source>
        <strain evidence="4">NBRC 101628</strain>
    </source>
</reference>
<sequence>MNKLYGYWRSSAAYRVRIALNYKGLDAEHVPVHLVRDGGEQHTAEYQALNASELVPTYTESDGLVLTQSIAILEYLQDTHPTPTILPYHPKERAVVRSMVQTIASDLHPLNNLRVLQMLAKMGFDDQQKKDWYRHWMLTGFRAFEALLEHNAGDYCFGDEVSMADICLVPQVYNARRFDIDLSEFKHIQRIDGHCCELSAFAMAQPEQQPDAGS</sequence>
<dbReference type="AlphaFoldDB" id="A0AA37RU37"/>
<gene>
    <name evidence="4" type="primary">maiA</name>
    <name evidence="4" type="ORF">GCM10007895_01350</name>
</gene>
<dbReference type="GO" id="GO:0006749">
    <property type="term" value="P:glutathione metabolic process"/>
    <property type="evidence" value="ECO:0007669"/>
    <property type="project" value="TreeGrafter"/>
</dbReference>
<dbReference type="FunFam" id="1.20.1050.10:FF:000010">
    <property type="entry name" value="Maleylacetoacetate isomerase isoform 1"/>
    <property type="match status" value="1"/>
</dbReference>